<reference evidence="2 3" key="1">
    <citation type="submission" date="2014-04" db="EMBL/GenBank/DDBJ databases">
        <authorList>
            <consortium name="DOE Joint Genome Institute"/>
            <person name="Kuo A."/>
            <person name="Kohler A."/>
            <person name="Jargeat P."/>
            <person name="Nagy L.G."/>
            <person name="Floudas D."/>
            <person name="Copeland A."/>
            <person name="Barry K.W."/>
            <person name="Cichocki N."/>
            <person name="Veneault-Fourrey C."/>
            <person name="LaButti K."/>
            <person name="Lindquist E.A."/>
            <person name="Lipzen A."/>
            <person name="Lundell T."/>
            <person name="Morin E."/>
            <person name="Murat C."/>
            <person name="Sun H."/>
            <person name="Tunlid A."/>
            <person name="Henrissat B."/>
            <person name="Grigoriev I.V."/>
            <person name="Hibbett D.S."/>
            <person name="Martin F."/>
            <person name="Nordberg H.P."/>
            <person name="Cantor M.N."/>
            <person name="Hua S.X."/>
        </authorList>
    </citation>
    <scope>NUCLEOTIDE SEQUENCE [LARGE SCALE GENOMIC DNA]</scope>
    <source>
        <strain evidence="2 3">Ve08.2h10</strain>
    </source>
</reference>
<dbReference type="InParanoid" id="A0A0D0D117"/>
<evidence type="ECO:0000313" key="3">
    <source>
        <dbReference type="Proteomes" id="UP000054538"/>
    </source>
</evidence>
<name>A0A0D0D117_9AGAM</name>
<dbReference type="EMBL" id="KN825739">
    <property type="protein sequence ID" value="KIK81733.1"/>
    <property type="molecule type" value="Genomic_DNA"/>
</dbReference>
<proteinExistence type="predicted"/>
<dbReference type="HOGENOM" id="CLU_003292_2_2_1"/>
<dbReference type="OrthoDB" id="2678913at2759"/>
<dbReference type="AlphaFoldDB" id="A0A0D0D117"/>
<reference evidence="3" key="2">
    <citation type="submission" date="2015-01" db="EMBL/GenBank/DDBJ databases">
        <title>Evolutionary Origins and Diversification of the Mycorrhizal Mutualists.</title>
        <authorList>
            <consortium name="DOE Joint Genome Institute"/>
            <consortium name="Mycorrhizal Genomics Consortium"/>
            <person name="Kohler A."/>
            <person name="Kuo A."/>
            <person name="Nagy L.G."/>
            <person name="Floudas D."/>
            <person name="Copeland A."/>
            <person name="Barry K.W."/>
            <person name="Cichocki N."/>
            <person name="Veneault-Fourrey C."/>
            <person name="LaButti K."/>
            <person name="Lindquist E.A."/>
            <person name="Lipzen A."/>
            <person name="Lundell T."/>
            <person name="Morin E."/>
            <person name="Murat C."/>
            <person name="Riley R."/>
            <person name="Ohm R."/>
            <person name="Sun H."/>
            <person name="Tunlid A."/>
            <person name="Henrissat B."/>
            <person name="Grigoriev I.V."/>
            <person name="Hibbett D.S."/>
            <person name="Martin F."/>
        </authorList>
    </citation>
    <scope>NUCLEOTIDE SEQUENCE [LARGE SCALE GENOMIC DNA]</scope>
    <source>
        <strain evidence="3">Ve08.2h10</strain>
    </source>
</reference>
<feature type="non-terminal residue" evidence="2">
    <location>
        <position position="1"/>
    </location>
</feature>
<dbReference type="Proteomes" id="UP000054538">
    <property type="component" value="Unassembled WGS sequence"/>
</dbReference>
<evidence type="ECO:0008006" key="4">
    <source>
        <dbReference type="Google" id="ProtNLM"/>
    </source>
</evidence>
<protein>
    <recommendedName>
        <fullName evidence="4">Core-binding (CB) domain-containing protein</fullName>
    </recommendedName>
</protein>
<dbReference type="GO" id="GO:0003677">
    <property type="term" value="F:DNA binding"/>
    <property type="evidence" value="ECO:0007669"/>
    <property type="project" value="UniProtKB-KW"/>
</dbReference>
<keyword evidence="1" id="KW-0238">DNA-binding</keyword>
<dbReference type="InterPro" id="IPR010998">
    <property type="entry name" value="Integrase_recombinase_N"/>
</dbReference>
<sequence>PSSLQPACTARDHLQKWQPAPLSTHNPHCPPTAFQESNLDRIKDIIAHAWAESTKESYGSSLLVFHIFCDAKSVPDCDRAPTNSELISMFISTLAGQYSGSTVTNYLQGICTWHIMHHLDWTHNDTEIEALLKAVVTLAPISSKCKPREPYTITVLGLMHNNLDLTDPAGAAVFACLTTTIWCTAHVGKFTVPRLDSFDSSLHVKPSNITHEMTRGGLRVTNFCLPRTKSVLLGEDISWAQQQGLSDPQAALLNHFTVNDPPLNSHLFAYKHKGGHCPLTKSKFTTTLSSMAKRVGIKPIQGHGVWIGSTLEYSLCNVPFDVVKIKGCWVSNTFLIYLRHHTQILAPYIQASPPLHESFLRYTMPPICC</sequence>
<accession>A0A0D0D117</accession>
<gene>
    <name evidence="2" type="ORF">PAXRUDRAFT_155337</name>
</gene>
<evidence type="ECO:0000256" key="1">
    <source>
        <dbReference type="ARBA" id="ARBA00023125"/>
    </source>
</evidence>
<dbReference type="Gene3D" id="1.10.150.130">
    <property type="match status" value="1"/>
</dbReference>
<dbReference type="STRING" id="930991.A0A0D0D117"/>
<organism evidence="2 3">
    <name type="scientific">Paxillus rubicundulus Ve08.2h10</name>
    <dbReference type="NCBI Taxonomy" id="930991"/>
    <lineage>
        <taxon>Eukaryota</taxon>
        <taxon>Fungi</taxon>
        <taxon>Dikarya</taxon>
        <taxon>Basidiomycota</taxon>
        <taxon>Agaricomycotina</taxon>
        <taxon>Agaricomycetes</taxon>
        <taxon>Agaricomycetidae</taxon>
        <taxon>Boletales</taxon>
        <taxon>Paxilineae</taxon>
        <taxon>Paxillaceae</taxon>
        <taxon>Paxillus</taxon>
    </lineage>
</organism>
<evidence type="ECO:0000313" key="2">
    <source>
        <dbReference type="EMBL" id="KIK81733.1"/>
    </source>
</evidence>
<keyword evidence="3" id="KW-1185">Reference proteome</keyword>
<dbReference type="SUPFAM" id="SSF47823">
    <property type="entry name" value="lambda integrase-like, N-terminal domain"/>
    <property type="match status" value="1"/>
</dbReference>